<dbReference type="Proteomes" id="UP001633002">
    <property type="component" value="Unassembled WGS sequence"/>
</dbReference>
<accession>A0ABD3IIW4</accession>
<dbReference type="AlphaFoldDB" id="A0ABD3IIW4"/>
<evidence type="ECO:0000256" key="1">
    <source>
        <dbReference type="ARBA" id="ARBA00022679"/>
    </source>
</evidence>
<evidence type="ECO:0000259" key="2">
    <source>
        <dbReference type="Pfam" id="PF06722"/>
    </source>
</evidence>
<sequence>MDGAEELGRQFTTVAVLAFGTIGDVLPVAAATARLAAVQKDCKLTFISHSAHEFLRRPLTQSGIHFHPITTAPVSLPPADTCMPDTQDVVLDSGGTNSSAGGPSLQETWTFSMDKRHREECLSAVNEIFGGEEKDLQGRGLIIFNFFALEGWHLAELYRLPCAVAAPYVVPYSAPVSFERQFRTVQPLLYRRLQRAERGEVGWAEVSHWMWPLFTSRWTTWRTDCLHLSACPLTDPVTELPLSQDWPRAPALFYGFSQEVVECPDYWPESIYVCGFWYAPADWEDLLSHDVQDRAGHHAGSGHSLKKKLLEFLSAKENEDNSPLYIGLSSIGSMGYLKNAETFLRVILGVLKAANKRAILHTASYAPLDSAVKDLSTSGESKARTIDNDGQSENKFGMDIVLLEGGRLLCFSQPVSHNWLFPHLSVIIHHGGSGTTAAALRSGKPQVICPFVLDQFYWAERMAWIGVAPEPLKAQQFFPECDKEFRKAVLTLKESILEASSLPMREQAAAIACKIRNEDGTAIFARTLLRDISR</sequence>
<proteinExistence type="predicted"/>
<reference evidence="3 4" key="1">
    <citation type="submission" date="2024-09" db="EMBL/GenBank/DDBJ databases">
        <title>Chromosome-scale assembly of Riccia sorocarpa.</title>
        <authorList>
            <person name="Paukszto L."/>
        </authorList>
    </citation>
    <scope>NUCLEOTIDE SEQUENCE [LARGE SCALE GENOMIC DNA]</scope>
    <source>
        <strain evidence="3">LP-2024</strain>
        <tissue evidence="3">Aerial parts of the thallus</tissue>
    </source>
</reference>
<feature type="domain" description="Erythromycin biosynthesis protein CIII-like C-terminal" evidence="2">
    <location>
        <begin position="420"/>
        <end position="468"/>
    </location>
</feature>
<dbReference type="SUPFAM" id="SSF53756">
    <property type="entry name" value="UDP-Glycosyltransferase/glycogen phosphorylase"/>
    <property type="match status" value="1"/>
</dbReference>
<dbReference type="Gene3D" id="3.40.50.2000">
    <property type="entry name" value="Glycogen Phosphorylase B"/>
    <property type="match status" value="2"/>
</dbReference>
<comment type="caution">
    <text evidence="3">The sequence shown here is derived from an EMBL/GenBank/DDBJ whole genome shotgun (WGS) entry which is preliminary data.</text>
</comment>
<evidence type="ECO:0000313" key="4">
    <source>
        <dbReference type="Proteomes" id="UP001633002"/>
    </source>
</evidence>
<protein>
    <recommendedName>
        <fullName evidence="2">Erythromycin biosynthesis protein CIII-like C-terminal domain-containing protein</fullName>
    </recommendedName>
</protein>
<organism evidence="3 4">
    <name type="scientific">Riccia sorocarpa</name>
    <dbReference type="NCBI Taxonomy" id="122646"/>
    <lineage>
        <taxon>Eukaryota</taxon>
        <taxon>Viridiplantae</taxon>
        <taxon>Streptophyta</taxon>
        <taxon>Embryophyta</taxon>
        <taxon>Marchantiophyta</taxon>
        <taxon>Marchantiopsida</taxon>
        <taxon>Marchantiidae</taxon>
        <taxon>Marchantiales</taxon>
        <taxon>Ricciaceae</taxon>
        <taxon>Riccia</taxon>
    </lineage>
</organism>
<dbReference type="EMBL" id="JBJQOH010000001">
    <property type="protein sequence ID" value="KAL3702479.1"/>
    <property type="molecule type" value="Genomic_DNA"/>
</dbReference>
<dbReference type="PANTHER" id="PTHR48050">
    <property type="entry name" value="STEROL 3-BETA-GLUCOSYLTRANSFERASE"/>
    <property type="match status" value="1"/>
</dbReference>
<keyword evidence="4" id="KW-1185">Reference proteome</keyword>
<dbReference type="PANTHER" id="PTHR48050:SF11">
    <property type="entry name" value="GLYCOSYLTRANSFERASE"/>
    <property type="match status" value="1"/>
</dbReference>
<evidence type="ECO:0000313" key="3">
    <source>
        <dbReference type="EMBL" id="KAL3702479.1"/>
    </source>
</evidence>
<dbReference type="InterPro" id="IPR050426">
    <property type="entry name" value="Glycosyltransferase_28"/>
</dbReference>
<dbReference type="GO" id="GO:0016758">
    <property type="term" value="F:hexosyltransferase activity"/>
    <property type="evidence" value="ECO:0007669"/>
    <property type="project" value="UniProtKB-ARBA"/>
</dbReference>
<dbReference type="InterPro" id="IPR002213">
    <property type="entry name" value="UDP_glucos_trans"/>
</dbReference>
<dbReference type="InterPro" id="IPR010610">
    <property type="entry name" value="EryCIII-like_C"/>
</dbReference>
<dbReference type="CDD" id="cd03784">
    <property type="entry name" value="GT1_Gtf-like"/>
    <property type="match status" value="1"/>
</dbReference>
<name>A0ABD3IIW4_9MARC</name>
<keyword evidence="1" id="KW-0808">Transferase</keyword>
<gene>
    <name evidence="3" type="ORF">R1sor_020501</name>
</gene>
<dbReference type="Pfam" id="PF06722">
    <property type="entry name" value="EryCIII-like_C"/>
    <property type="match status" value="1"/>
</dbReference>